<dbReference type="Proteomes" id="UP000094609">
    <property type="component" value="Chromosome"/>
</dbReference>
<name>A0A1D7TI25_9BACT</name>
<dbReference type="InterPro" id="IPR049204">
    <property type="entry name" value="DUF6858"/>
</dbReference>
<dbReference type="Pfam" id="PF21651">
    <property type="entry name" value="DUF6858"/>
    <property type="match status" value="1"/>
</dbReference>
<dbReference type="RefSeq" id="WP_069477402.1">
    <property type="nucleotide sequence ID" value="NZ_CP017111.1"/>
</dbReference>
<evidence type="ECO:0000313" key="1">
    <source>
        <dbReference type="EMBL" id="AOO64514.1"/>
    </source>
</evidence>
<proteinExistence type="predicted"/>
<evidence type="ECO:0000313" key="2">
    <source>
        <dbReference type="Proteomes" id="UP000094609"/>
    </source>
</evidence>
<gene>
    <name evidence="1" type="ORF">SHALO_0731</name>
</gene>
<dbReference type="PATRIC" id="fig|1193502.14.peg.735"/>
<dbReference type="STRING" id="1193502.SHALO_0731"/>
<reference evidence="2" key="1">
    <citation type="submission" date="2016-08" db="EMBL/GenBank/DDBJ databases">
        <title>Complete genome sequence of the organohalide-respiring Epsilonproteobacterium Sulfurospirillum halorespirans.</title>
        <authorList>
            <person name="Goris T."/>
            <person name="Zimmermann J."/>
            <person name="Schenz B."/>
            <person name="Lemos M."/>
            <person name="Hackermueller J."/>
            <person name="Diekert G."/>
        </authorList>
    </citation>
    <scope>NUCLEOTIDE SEQUENCE [LARGE SCALE GENOMIC DNA]</scope>
    <source>
        <strain>DSM 13726</strain>
        <strain evidence="2">PCE-M2</strain>
    </source>
</reference>
<keyword evidence="2" id="KW-1185">Reference proteome</keyword>
<protein>
    <submittedName>
        <fullName evidence="1">Uncharacterized protein</fullName>
    </submittedName>
</protein>
<dbReference type="KEGG" id="shal:SHALO_0731"/>
<organism evidence="1 2">
    <name type="scientific">Sulfurospirillum halorespirans DSM 13726</name>
    <dbReference type="NCBI Taxonomy" id="1193502"/>
    <lineage>
        <taxon>Bacteria</taxon>
        <taxon>Pseudomonadati</taxon>
        <taxon>Campylobacterota</taxon>
        <taxon>Epsilonproteobacteria</taxon>
        <taxon>Campylobacterales</taxon>
        <taxon>Sulfurospirillaceae</taxon>
        <taxon>Sulfurospirillum</taxon>
    </lineage>
</organism>
<sequence length="130" mass="14829">MQKTIFMDKYPLYSLIIQKSETGYENVGQIIAYFKEKISEHPIAKFIAVFDHYAHTKSLGGEIMEGLKDAQNIIFCFGPMIPNTKIVAVRPRSIAVCELEASFIIEFLEAPKEEMHALMESWTKALVEVK</sequence>
<dbReference type="AlphaFoldDB" id="A0A1D7TI25"/>
<dbReference type="EMBL" id="CP017111">
    <property type="protein sequence ID" value="AOO64514.1"/>
    <property type="molecule type" value="Genomic_DNA"/>
</dbReference>
<accession>A0A1D7TI25</accession>